<dbReference type="Pfam" id="PF13020">
    <property type="entry name" value="NOV_C"/>
    <property type="match status" value="1"/>
</dbReference>
<organism evidence="2">
    <name type="scientific">bioreactor metagenome</name>
    <dbReference type="NCBI Taxonomy" id="1076179"/>
    <lineage>
        <taxon>unclassified sequences</taxon>
        <taxon>metagenomes</taxon>
        <taxon>ecological metagenomes</taxon>
    </lineage>
</organism>
<comment type="caution">
    <text evidence="2">The sequence shown here is derived from an EMBL/GenBank/DDBJ whole genome shotgun (WGS) entry which is preliminary data.</text>
</comment>
<evidence type="ECO:0000313" key="2">
    <source>
        <dbReference type="EMBL" id="MPM20945.1"/>
    </source>
</evidence>
<dbReference type="InterPro" id="IPR024975">
    <property type="entry name" value="NOV_C"/>
</dbReference>
<proteinExistence type="predicted"/>
<sequence>MFNSDNLKFNISNSQYYSIDNKIPIKYFPIRNLLVATKFYIRDEEISNHIYINKEFTNDFRKNVVSELLNVNAELRKISLSQLKNTLQIKSDLGKLAELFVLEFEHLRLFNHPDKDKIEIISEEFVNAGYDIESFNASDSISIDRFIEVKSYDGEKSFFWSKNEIDKAKELKDRYFLYLVNRKQIGIPSYKPHIIQNPYSRVFENDLWEIEPVNWKITLL</sequence>
<dbReference type="EMBL" id="VSSQ01003489">
    <property type="protein sequence ID" value="MPM20945.1"/>
    <property type="molecule type" value="Genomic_DNA"/>
</dbReference>
<feature type="domain" description="Protein NO VEIN C-terminal" evidence="1">
    <location>
        <begin position="122"/>
        <end position="181"/>
    </location>
</feature>
<reference evidence="2" key="1">
    <citation type="submission" date="2019-08" db="EMBL/GenBank/DDBJ databases">
        <authorList>
            <person name="Kucharzyk K."/>
            <person name="Murdoch R.W."/>
            <person name="Higgins S."/>
            <person name="Loffler F."/>
        </authorList>
    </citation>
    <scope>NUCLEOTIDE SEQUENCE</scope>
</reference>
<dbReference type="AlphaFoldDB" id="A0A644XXN1"/>
<accession>A0A644XXN1</accession>
<name>A0A644XXN1_9ZZZZ</name>
<protein>
    <recommendedName>
        <fullName evidence="1">Protein NO VEIN C-terminal domain-containing protein</fullName>
    </recommendedName>
</protein>
<gene>
    <name evidence="2" type="ORF">SDC9_67384</name>
</gene>
<evidence type="ECO:0000259" key="1">
    <source>
        <dbReference type="Pfam" id="PF13020"/>
    </source>
</evidence>